<reference evidence="1 2" key="1">
    <citation type="submission" date="2016-10" db="EMBL/GenBank/DDBJ databases">
        <authorList>
            <person name="de Groot N.N."/>
        </authorList>
    </citation>
    <scope>NUCLEOTIDE SEQUENCE [LARGE SCALE GENOMIC DNA]</scope>
    <source>
        <strain evidence="1 2">CGMCC 1.8925</strain>
    </source>
</reference>
<gene>
    <name evidence="1" type="ORF">SAMN05660710_02122</name>
</gene>
<dbReference type="AlphaFoldDB" id="A0A1G5HEX1"/>
<name>A0A1G5HEX1_9RHOB</name>
<sequence length="52" mass="6393">MTRLMNHVLGRFYEARARRALGRYHRLISISEKFFRRVPRHEREGVHGRDEE</sequence>
<proteinExistence type="predicted"/>
<dbReference type="STRING" id="336292.SAMN05660710_02122"/>
<dbReference type="Proteomes" id="UP000199502">
    <property type="component" value="Unassembled WGS sequence"/>
</dbReference>
<keyword evidence="2" id="KW-1185">Reference proteome</keyword>
<evidence type="ECO:0000313" key="2">
    <source>
        <dbReference type="Proteomes" id="UP000199502"/>
    </source>
</evidence>
<accession>A0A1G5HEX1</accession>
<organism evidence="1 2">
    <name type="scientific">Paracoccus tibetensis</name>
    <dbReference type="NCBI Taxonomy" id="336292"/>
    <lineage>
        <taxon>Bacteria</taxon>
        <taxon>Pseudomonadati</taxon>
        <taxon>Pseudomonadota</taxon>
        <taxon>Alphaproteobacteria</taxon>
        <taxon>Rhodobacterales</taxon>
        <taxon>Paracoccaceae</taxon>
        <taxon>Paracoccus</taxon>
    </lineage>
</organism>
<protein>
    <submittedName>
        <fullName evidence="1">Uncharacterized protein</fullName>
    </submittedName>
</protein>
<dbReference type="EMBL" id="FMVT01000006">
    <property type="protein sequence ID" value="SCY61860.1"/>
    <property type="molecule type" value="Genomic_DNA"/>
</dbReference>
<evidence type="ECO:0000313" key="1">
    <source>
        <dbReference type="EMBL" id="SCY61860.1"/>
    </source>
</evidence>